<dbReference type="PANTHER" id="PTHR23510">
    <property type="entry name" value="INNER MEMBRANE TRANSPORT PROTEIN YAJR"/>
    <property type="match status" value="1"/>
</dbReference>
<dbReference type="InterPro" id="IPR051068">
    <property type="entry name" value="MFS_Domain-Containing_Protein"/>
</dbReference>
<dbReference type="GO" id="GO:0022857">
    <property type="term" value="F:transmembrane transporter activity"/>
    <property type="evidence" value="ECO:0007669"/>
    <property type="project" value="InterPro"/>
</dbReference>
<feature type="transmembrane region" description="Helical" evidence="5">
    <location>
        <begin position="410"/>
        <end position="426"/>
    </location>
</feature>
<feature type="transmembrane region" description="Helical" evidence="5">
    <location>
        <begin position="259"/>
        <end position="277"/>
    </location>
</feature>
<dbReference type="InterPro" id="IPR036259">
    <property type="entry name" value="MFS_trans_sf"/>
</dbReference>
<feature type="transmembrane region" description="Helical" evidence="5">
    <location>
        <begin position="133"/>
        <end position="158"/>
    </location>
</feature>
<keyword evidence="7" id="KW-1185">Reference proteome</keyword>
<comment type="subcellular location">
    <subcellularLocation>
        <location evidence="1">Membrane</location>
        <topology evidence="1">Multi-pass membrane protein</topology>
    </subcellularLocation>
</comment>
<dbReference type="EMBL" id="UZAF01018763">
    <property type="protein sequence ID" value="VDO54756.1"/>
    <property type="molecule type" value="Genomic_DNA"/>
</dbReference>
<dbReference type="PANTHER" id="PTHR23510:SF5">
    <property type="entry name" value="MFS DOMAIN-CONTAINING PROTEIN"/>
    <property type="match status" value="1"/>
</dbReference>
<feature type="transmembrane region" description="Helical" evidence="5">
    <location>
        <begin position="100"/>
        <end position="121"/>
    </location>
</feature>
<reference evidence="8" key="1">
    <citation type="submission" date="2016-04" db="UniProtKB">
        <authorList>
            <consortium name="WormBaseParasite"/>
        </authorList>
    </citation>
    <scope>IDENTIFICATION</scope>
</reference>
<evidence type="ECO:0000256" key="4">
    <source>
        <dbReference type="ARBA" id="ARBA00023136"/>
    </source>
</evidence>
<protein>
    <submittedName>
        <fullName evidence="8">MFS domain-containing protein</fullName>
    </submittedName>
</protein>
<accession>A0A158QQG7</accession>
<organism evidence="8">
    <name type="scientific">Haemonchus placei</name>
    <name type="common">Barber's pole worm</name>
    <dbReference type="NCBI Taxonomy" id="6290"/>
    <lineage>
        <taxon>Eukaryota</taxon>
        <taxon>Metazoa</taxon>
        <taxon>Ecdysozoa</taxon>
        <taxon>Nematoda</taxon>
        <taxon>Chromadorea</taxon>
        <taxon>Rhabditida</taxon>
        <taxon>Rhabditina</taxon>
        <taxon>Rhabditomorpha</taxon>
        <taxon>Strongyloidea</taxon>
        <taxon>Trichostrongylidae</taxon>
        <taxon>Haemonchus</taxon>
    </lineage>
</organism>
<dbReference type="SUPFAM" id="SSF103473">
    <property type="entry name" value="MFS general substrate transporter"/>
    <property type="match status" value="1"/>
</dbReference>
<evidence type="ECO:0000313" key="7">
    <source>
        <dbReference type="Proteomes" id="UP000268014"/>
    </source>
</evidence>
<gene>
    <name evidence="6" type="ORF">HPLM_LOCUS14931</name>
</gene>
<proteinExistence type="predicted"/>
<evidence type="ECO:0000256" key="5">
    <source>
        <dbReference type="SAM" id="Phobius"/>
    </source>
</evidence>
<dbReference type="Pfam" id="PF07690">
    <property type="entry name" value="MFS_1"/>
    <property type="match status" value="1"/>
</dbReference>
<reference evidence="6 7" key="2">
    <citation type="submission" date="2018-11" db="EMBL/GenBank/DDBJ databases">
        <authorList>
            <consortium name="Pathogen Informatics"/>
        </authorList>
    </citation>
    <scope>NUCLEOTIDE SEQUENCE [LARGE SCALE GENOMIC DNA]</scope>
    <source>
        <strain evidence="6 7">MHpl1</strain>
    </source>
</reference>
<dbReference type="InterPro" id="IPR011701">
    <property type="entry name" value="MFS"/>
</dbReference>
<keyword evidence="2 5" id="KW-0812">Transmembrane</keyword>
<evidence type="ECO:0000256" key="3">
    <source>
        <dbReference type="ARBA" id="ARBA00022989"/>
    </source>
</evidence>
<feature type="transmembrane region" description="Helical" evidence="5">
    <location>
        <begin position="75"/>
        <end position="94"/>
    </location>
</feature>
<evidence type="ECO:0000256" key="2">
    <source>
        <dbReference type="ARBA" id="ARBA00022692"/>
    </source>
</evidence>
<sequence length="453" mass="51113">MPHFNLIVRRYAPKEDLDERKTPWRSIYVCSFMLCLTGVQMGIYFMSTWQYLNEVQLHQHSELYQLQHNGATTTYNSKVFFFFGNLLYALLPIIPSNSKFVMLLARFLTGFGTLGVLRSFIATASTRANRMRAVSLGTAGITTGLSIGPAIQICFIPLGDTGFYIGPLLFNMYTSAAYFMFAINVASVFLVHAVFVEDYVGIISDDEKKDDPFLVIPKFDRVPVLLLFYMWWMLCGIASTEGLAAPITIAMYNWTDEEAILYNGVVQVISCLVSTLEVSRDRRLVLAVGLLAFWYCHFFHYPLPFYTGPLTRPHLGNTEVYLLSIHPEVTSFKSCAITTSNGNDFRVPMALYLFNFAVIQGFAYPLVSAPSNTLLSEILGPRKQGTVQGLFAFTGSMAQISVIMNRYIMVYHLVIITLAALSVFILRERLLPLELTPTVGKATKYKRGTFYRM</sequence>
<evidence type="ECO:0000313" key="6">
    <source>
        <dbReference type="EMBL" id="VDO54756.1"/>
    </source>
</evidence>
<dbReference type="OrthoDB" id="370281at2759"/>
<keyword evidence="3 5" id="KW-1133">Transmembrane helix</keyword>
<feature type="transmembrane region" description="Helical" evidence="5">
    <location>
        <begin position="284"/>
        <end position="303"/>
    </location>
</feature>
<feature type="transmembrane region" description="Helical" evidence="5">
    <location>
        <begin position="178"/>
        <end position="201"/>
    </location>
</feature>
<evidence type="ECO:0000256" key="1">
    <source>
        <dbReference type="ARBA" id="ARBA00004141"/>
    </source>
</evidence>
<dbReference type="Gene3D" id="1.20.1250.20">
    <property type="entry name" value="MFS general substrate transporter like domains"/>
    <property type="match status" value="1"/>
</dbReference>
<dbReference type="OMA" id="WQYLSEN"/>
<feature type="transmembrane region" description="Helical" evidence="5">
    <location>
        <begin position="26"/>
        <end position="46"/>
    </location>
</feature>
<dbReference type="AlphaFoldDB" id="A0A158QQG7"/>
<evidence type="ECO:0000313" key="8">
    <source>
        <dbReference type="WBParaSite" id="HPLM_0001493901-mRNA-1"/>
    </source>
</evidence>
<dbReference type="GO" id="GO:0005765">
    <property type="term" value="C:lysosomal membrane"/>
    <property type="evidence" value="ECO:0007669"/>
    <property type="project" value="TreeGrafter"/>
</dbReference>
<dbReference type="Proteomes" id="UP000268014">
    <property type="component" value="Unassembled WGS sequence"/>
</dbReference>
<name>A0A158QQG7_HAEPC</name>
<feature type="transmembrane region" description="Helical" evidence="5">
    <location>
        <begin position="349"/>
        <end position="367"/>
    </location>
</feature>
<feature type="transmembrane region" description="Helical" evidence="5">
    <location>
        <begin position="222"/>
        <end position="239"/>
    </location>
</feature>
<dbReference type="WBParaSite" id="HPLM_0001493901-mRNA-1">
    <property type="protein sequence ID" value="HPLM_0001493901-mRNA-1"/>
    <property type="gene ID" value="HPLM_0001493901"/>
</dbReference>
<dbReference type="STRING" id="6290.A0A158QQG7"/>
<keyword evidence="4 5" id="KW-0472">Membrane</keyword>